<dbReference type="Proteomes" id="UP001219605">
    <property type="component" value="Chromosome"/>
</dbReference>
<dbReference type="PRINTS" id="PR00364">
    <property type="entry name" value="DISEASERSIST"/>
</dbReference>
<dbReference type="SUPFAM" id="SSF52540">
    <property type="entry name" value="P-loop containing nucleoside triphosphate hydrolases"/>
    <property type="match status" value="1"/>
</dbReference>
<dbReference type="SMART" id="SM00862">
    <property type="entry name" value="Trans_reg_C"/>
    <property type="match status" value="1"/>
</dbReference>
<dbReference type="Gene3D" id="1.25.40.10">
    <property type="entry name" value="Tetratricopeptide repeat domain"/>
    <property type="match status" value="1"/>
</dbReference>
<dbReference type="InterPro" id="IPR005158">
    <property type="entry name" value="BTAD"/>
</dbReference>
<feature type="compositionally biased region" description="Low complexity" evidence="4">
    <location>
        <begin position="696"/>
        <end position="712"/>
    </location>
</feature>
<name>A0ABY7ZKU0_9ACTN</name>
<dbReference type="InterPro" id="IPR036388">
    <property type="entry name" value="WH-like_DNA-bd_sf"/>
</dbReference>
<feature type="region of interest" description="Disordered" evidence="4">
    <location>
        <begin position="696"/>
        <end position="753"/>
    </location>
</feature>
<dbReference type="Pfam" id="PF03704">
    <property type="entry name" value="BTAD"/>
    <property type="match status" value="1"/>
</dbReference>
<dbReference type="InterPro" id="IPR027417">
    <property type="entry name" value="P-loop_NTPase"/>
</dbReference>
<feature type="region of interest" description="Disordered" evidence="4">
    <location>
        <begin position="643"/>
        <end position="670"/>
    </location>
</feature>
<evidence type="ECO:0000259" key="5">
    <source>
        <dbReference type="PROSITE" id="PS51755"/>
    </source>
</evidence>
<dbReference type="EMBL" id="CP118615">
    <property type="protein sequence ID" value="WDZ83602.1"/>
    <property type="molecule type" value="Genomic_DNA"/>
</dbReference>
<feature type="compositionally biased region" description="Low complexity" evidence="4">
    <location>
        <begin position="722"/>
        <end position="739"/>
    </location>
</feature>
<evidence type="ECO:0000256" key="4">
    <source>
        <dbReference type="SAM" id="MobiDB-lite"/>
    </source>
</evidence>
<dbReference type="PANTHER" id="PTHR47691:SF3">
    <property type="entry name" value="HTH-TYPE TRANSCRIPTIONAL REGULATOR RV0890C-RELATED"/>
    <property type="match status" value="1"/>
</dbReference>
<dbReference type="Pfam" id="PF00486">
    <property type="entry name" value="Trans_reg_C"/>
    <property type="match status" value="1"/>
</dbReference>
<protein>
    <submittedName>
        <fullName evidence="6">BTAD domain-containing putative transcriptional regulator</fullName>
    </submittedName>
</protein>
<dbReference type="InterPro" id="IPR011990">
    <property type="entry name" value="TPR-like_helical_dom_sf"/>
</dbReference>
<dbReference type="PROSITE" id="PS51755">
    <property type="entry name" value="OMPR_PHOB"/>
    <property type="match status" value="1"/>
</dbReference>
<evidence type="ECO:0000256" key="3">
    <source>
        <dbReference type="PROSITE-ProRule" id="PRU01091"/>
    </source>
</evidence>
<proteinExistence type="inferred from homology"/>
<feature type="DNA-binding region" description="OmpR/PhoB-type" evidence="3">
    <location>
        <begin position="1"/>
        <end position="103"/>
    </location>
</feature>
<feature type="domain" description="OmpR/PhoB-type" evidence="5">
    <location>
        <begin position="1"/>
        <end position="103"/>
    </location>
</feature>
<dbReference type="CDD" id="cd15831">
    <property type="entry name" value="BTAD"/>
    <property type="match status" value="1"/>
</dbReference>
<gene>
    <name evidence="6" type="ORF">PVK37_24525</name>
</gene>
<dbReference type="InterPro" id="IPR049945">
    <property type="entry name" value="AAA_22"/>
</dbReference>
<dbReference type="Pfam" id="PF13401">
    <property type="entry name" value="AAA_22"/>
    <property type="match status" value="1"/>
</dbReference>
<evidence type="ECO:0000256" key="2">
    <source>
        <dbReference type="ARBA" id="ARBA00023125"/>
    </source>
</evidence>
<dbReference type="InterPro" id="IPR001867">
    <property type="entry name" value="OmpR/PhoB-type_DNA-bd"/>
</dbReference>
<dbReference type="Gene3D" id="1.10.10.10">
    <property type="entry name" value="Winged helix-like DNA-binding domain superfamily/Winged helix DNA-binding domain"/>
    <property type="match status" value="1"/>
</dbReference>
<dbReference type="PANTHER" id="PTHR47691">
    <property type="entry name" value="REGULATOR-RELATED"/>
    <property type="match status" value="1"/>
</dbReference>
<reference evidence="6 7" key="1">
    <citation type="submission" date="2023-02" db="EMBL/GenBank/DDBJ databases">
        <authorList>
            <person name="Mo P."/>
        </authorList>
    </citation>
    <scope>NUCLEOTIDE SEQUENCE [LARGE SCALE GENOMIC DNA]</scope>
    <source>
        <strain evidence="6 7">HUAS 3</strain>
    </source>
</reference>
<keyword evidence="2 3" id="KW-0238">DNA-binding</keyword>
<dbReference type="InterPro" id="IPR016032">
    <property type="entry name" value="Sig_transdc_resp-reg_C-effctor"/>
</dbReference>
<evidence type="ECO:0000313" key="7">
    <source>
        <dbReference type="Proteomes" id="UP001219605"/>
    </source>
</evidence>
<evidence type="ECO:0000313" key="6">
    <source>
        <dbReference type="EMBL" id="WDZ83602.1"/>
    </source>
</evidence>
<dbReference type="Gene3D" id="3.40.50.300">
    <property type="entry name" value="P-loop containing nucleotide triphosphate hydrolases"/>
    <property type="match status" value="1"/>
</dbReference>
<evidence type="ECO:0000256" key="1">
    <source>
        <dbReference type="ARBA" id="ARBA00005820"/>
    </source>
</evidence>
<dbReference type="SUPFAM" id="SSF48452">
    <property type="entry name" value="TPR-like"/>
    <property type="match status" value="1"/>
</dbReference>
<dbReference type="SUPFAM" id="SSF46894">
    <property type="entry name" value="C-terminal effector domain of the bipartite response regulators"/>
    <property type="match status" value="1"/>
</dbReference>
<dbReference type="SMART" id="SM01043">
    <property type="entry name" value="BTAD"/>
    <property type="match status" value="1"/>
</dbReference>
<sequence length="753" mass="79557">MTDAATGVELCVLGPVSARRGGRPVPLGGRRQRMVLAALLLARGRVVPVDRLRDLVWGDRDQTASRATLYGYVAGLRRALEPDRTARSGSLLVREGPGYAVRLPPDRVDAERFTALLGHGGTLLDQGRAGEAAVTLEAALTLWRGPAYADVGDRPFALPEVTRLEAARATAVELRIRALLDLGRHTAVLGDLEALVIEHPLRERGWELLALALYRSGRQGDALAVLRRARTELAGQLGTDPGPALRRLETAILTHDESLTAASPPVLVGGADRAVAVPAGTDRAPAAPALAAGGGNVPARLSSFVGRTAELARAEAAVAAYRLVTLTGPPGVGKTRLARELARRRTDRDGPWLVDLADLREPSAVIDAIADALGRPGGDPDQLTAALADRSTLLVLDNGEHLLPRLVPAVGGLLARCPRLRILTTSREALDIPGEHVLAVPPLPVGDAVTLLAERIAAVGGRIEDGDRAVAERLCVDLDGLPLAIELAAARCRALSLVEVADRMDDRFTLLTAGPHRPERHRSLAAAIGASYRSLTDGERRLLDRLSAIEGSFDLAAARRFGVDRRGVDGRFVADRRGADGRSGVDRPGADGLGVDRRAADGRLIAHLVALVRKSLVTVDTTTAPRRYRLLASIRAYAARQLPSVDRERARHRRTSGDPTGGPRPGEYPRTRVVRRRRLAVPGVRVPLGHSAAVVSGVVPSSSPSGSPAESADSMAFGAAQENSISTENSSSSCSISSSHRTRSGTAIVPAAP</sequence>
<organism evidence="6 7">
    <name type="scientific">Micromonospora cathayae</name>
    <dbReference type="NCBI Taxonomy" id="3028804"/>
    <lineage>
        <taxon>Bacteria</taxon>
        <taxon>Bacillati</taxon>
        <taxon>Actinomycetota</taxon>
        <taxon>Actinomycetes</taxon>
        <taxon>Micromonosporales</taxon>
        <taxon>Micromonosporaceae</taxon>
        <taxon>Micromonospora</taxon>
    </lineage>
</organism>
<keyword evidence="7" id="KW-1185">Reference proteome</keyword>
<comment type="similarity">
    <text evidence="1">Belongs to the AfsR/DnrI/RedD regulatory family.</text>
</comment>
<accession>A0ABY7ZKU0</accession>